<dbReference type="PANTHER" id="PTHR15487:SF4">
    <property type="entry name" value="ADP-RIBOSYLATION FACTOR-LIKE PROTEIN 2-BINDING PROTEIN"/>
    <property type="match status" value="1"/>
</dbReference>
<keyword evidence="15" id="KW-1185">Reference proteome</keyword>
<dbReference type="Gene3D" id="1.20.1520.10">
    <property type="entry name" value="ADP-ribosylation factor-like 2-binding protein, domain"/>
    <property type="match status" value="1"/>
</dbReference>
<comment type="function">
    <text evidence="12">Plays a role as an effector of the ADP-ribosylation factor-like protein 2, ARL2.</text>
</comment>
<accession>A0A9P0B768</accession>
<evidence type="ECO:0000256" key="11">
    <source>
        <dbReference type="ARBA" id="ARBA00023273"/>
    </source>
</evidence>
<evidence type="ECO:0000256" key="6">
    <source>
        <dbReference type="ARBA" id="ARBA00022490"/>
    </source>
</evidence>
<dbReference type="InterPro" id="IPR023379">
    <property type="entry name" value="BART_dom"/>
</dbReference>
<evidence type="ECO:0000256" key="10">
    <source>
        <dbReference type="ARBA" id="ARBA00023242"/>
    </source>
</evidence>
<evidence type="ECO:0000256" key="9">
    <source>
        <dbReference type="ARBA" id="ARBA00023212"/>
    </source>
</evidence>
<dbReference type="AlphaFoldDB" id="A0A9P0B768"/>
<dbReference type="GO" id="GO:0051457">
    <property type="term" value="P:maintenance of protein location in nucleus"/>
    <property type="evidence" value="ECO:0007669"/>
    <property type="project" value="TreeGrafter"/>
</dbReference>
<feature type="domain" description="BART" evidence="13">
    <location>
        <begin position="28"/>
        <end position="140"/>
    </location>
</feature>
<evidence type="ECO:0000256" key="2">
    <source>
        <dbReference type="ARBA" id="ARBA00004123"/>
    </source>
</evidence>
<evidence type="ECO:0000313" key="14">
    <source>
        <dbReference type="EMBL" id="CAH0556801.1"/>
    </source>
</evidence>
<proteinExistence type="inferred from homology"/>
<dbReference type="EMBL" id="OV121136">
    <property type="protein sequence ID" value="CAH0556801.1"/>
    <property type="molecule type" value="Genomic_DNA"/>
</dbReference>
<gene>
    <name evidence="14" type="ORF">MELIAE_LOCUS7668</name>
</gene>
<dbReference type="GO" id="GO:0005929">
    <property type="term" value="C:cilium"/>
    <property type="evidence" value="ECO:0007669"/>
    <property type="project" value="UniProtKB-UniRule"/>
</dbReference>
<name>A0A9P0B768_BRAAE</name>
<comment type="subcellular location">
    <subcellularLocation>
        <location evidence="1 12">Cytoplasm</location>
        <location evidence="1 12">Cytoskeleton</location>
        <location evidence="1 12">Cilium basal body</location>
    </subcellularLocation>
    <subcellularLocation>
        <location evidence="3 12">Cytoplasm</location>
        <location evidence="3 12">Cytoskeleton</location>
        <location evidence="3 12">Microtubule organizing center</location>
        <location evidence="3 12">Centrosome</location>
    </subcellularLocation>
    <subcellularLocation>
        <location evidence="12">Cytoplasm</location>
    </subcellularLocation>
    <subcellularLocation>
        <location evidence="2 12">Nucleus</location>
    </subcellularLocation>
    <subcellularLocation>
        <location evidence="12">Mitochondrion intermembrane space</location>
    </subcellularLocation>
</comment>
<evidence type="ECO:0000313" key="15">
    <source>
        <dbReference type="Proteomes" id="UP001154078"/>
    </source>
</evidence>
<dbReference type="InterPro" id="IPR042541">
    <property type="entry name" value="BART_sf"/>
</dbReference>
<keyword evidence="6 12" id="KW-0963">Cytoplasm</keyword>
<dbReference type="Pfam" id="PF11527">
    <property type="entry name" value="ARL2_Bind_BART"/>
    <property type="match status" value="1"/>
</dbReference>
<evidence type="ECO:0000256" key="1">
    <source>
        <dbReference type="ARBA" id="ARBA00004120"/>
    </source>
</evidence>
<evidence type="ECO:0000256" key="5">
    <source>
        <dbReference type="ARBA" id="ARBA00014849"/>
    </source>
</evidence>
<dbReference type="GO" id="GO:0005634">
    <property type="term" value="C:nucleus"/>
    <property type="evidence" value="ECO:0007669"/>
    <property type="project" value="UniProtKB-SubCell"/>
</dbReference>
<keyword evidence="8 12" id="KW-0496">Mitochondrion</keyword>
<evidence type="ECO:0000256" key="8">
    <source>
        <dbReference type="ARBA" id="ARBA00023128"/>
    </source>
</evidence>
<keyword evidence="9 12" id="KW-0206">Cytoskeleton</keyword>
<keyword evidence="10 12" id="KW-0539">Nucleus</keyword>
<evidence type="ECO:0000256" key="3">
    <source>
        <dbReference type="ARBA" id="ARBA00004300"/>
    </source>
</evidence>
<dbReference type="GO" id="GO:0005758">
    <property type="term" value="C:mitochondrial intermembrane space"/>
    <property type="evidence" value="ECO:0007669"/>
    <property type="project" value="UniProtKB-SubCell"/>
</dbReference>
<dbReference type="Proteomes" id="UP001154078">
    <property type="component" value="Chromosome 5"/>
</dbReference>
<reference evidence="14" key="1">
    <citation type="submission" date="2021-12" db="EMBL/GenBank/DDBJ databases">
        <authorList>
            <person name="King R."/>
        </authorList>
    </citation>
    <scope>NUCLEOTIDE SEQUENCE</scope>
</reference>
<comment type="similarity">
    <text evidence="4 12">Belongs to the ARL2BP family.</text>
</comment>
<sequence>MNSFEVPSSTIDDLDISHSFEDNDERYFSEVVGHIEEIIMNENFQSIQQDFMEKHWTQFEDDEENRLIYTDIFKEYQNTVEKYIEKSLLEKMPHFDPNKFDEELSNRKFELEGEIFEMLSTFSNFISFKNMFIDYKKMKEEKLAELSFHISVLKYN</sequence>
<protein>
    <recommendedName>
        <fullName evidence="5 12">ADP-ribosylation factor-like protein 2-binding protein</fullName>
        <shortName evidence="12">ARF-like 2-binding protein</shortName>
    </recommendedName>
</protein>
<evidence type="ECO:0000259" key="13">
    <source>
        <dbReference type="Pfam" id="PF11527"/>
    </source>
</evidence>
<dbReference type="GO" id="GO:0005813">
    <property type="term" value="C:centrosome"/>
    <property type="evidence" value="ECO:0007669"/>
    <property type="project" value="UniProtKB-SubCell"/>
</dbReference>
<keyword evidence="7 12" id="KW-0969">Cilium</keyword>
<dbReference type="InterPro" id="IPR038849">
    <property type="entry name" value="ARL2BP"/>
</dbReference>
<dbReference type="OrthoDB" id="302784at2759"/>
<keyword evidence="11 12" id="KW-0966">Cell projection</keyword>
<dbReference type="PANTHER" id="PTHR15487">
    <property type="entry name" value="ADP-RIBOSYLATION FACTOR-LIKE PROTEIN 2-BINDING PROTEIN"/>
    <property type="match status" value="1"/>
</dbReference>
<evidence type="ECO:0000256" key="12">
    <source>
        <dbReference type="RuleBase" id="RU367099"/>
    </source>
</evidence>
<organism evidence="14 15">
    <name type="scientific">Brassicogethes aeneus</name>
    <name type="common">Rape pollen beetle</name>
    <name type="synonym">Meligethes aeneus</name>
    <dbReference type="NCBI Taxonomy" id="1431903"/>
    <lineage>
        <taxon>Eukaryota</taxon>
        <taxon>Metazoa</taxon>
        <taxon>Ecdysozoa</taxon>
        <taxon>Arthropoda</taxon>
        <taxon>Hexapoda</taxon>
        <taxon>Insecta</taxon>
        <taxon>Pterygota</taxon>
        <taxon>Neoptera</taxon>
        <taxon>Endopterygota</taxon>
        <taxon>Coleoptera</taxon>
        <taxon>Polyphaga</taxon>
        <taxon>Cucujiformia</taxon>
        <taxon>Nitidulidae</taxon>
        <taxon>Meligethinae</taxon>
        <taxon>Brassicogethes</taxon>
    </lineage>
</organism>
<evidence type="ECO:0000256" key="7">
    <source>
        <dbReference type="ARBA" id="ARBA00023069"/>
    </source>
</evidence>
<evidence type="ECO:0000256" key="4">
    <source>
        <dbReference type="ARBA" id="ARBA00009880"/>
    </source>
</evidence>